<dbReference type="GO" id="GO:0003677">
    <property type="term" value="F:DNA binding"/>
    <property type="evidence" value="ECO:0007669"/>
    <property type="project" value="InterPro"/>
</dbReference>
<dbReference type="Gene3D" id="1.10.260.40">
    <property type="entry name" value="lambda repressor-like DNA-binding domains"/>
    <property type="match status" value="1"/>
</dbReference>
<reference evidence="1 2" key="1">
    <citation type="submission" date="2016-11" db="EMBL/GenBank/DDBJ databases">
        <authorList>
            <person name="Jaros S."/>
            <person name="Januszkiewicz K."/>
            <person name="Wedrychowicz H."/>
        </authorList>
    </citation>
    <scope>NUCLEOTIDE SEQUENCE [LARGE SCALE GENOMIC DNA]</scope>
    <source>
        <strain evidence="1 2">DSM 14214</strain>
    </source>
</reference>
<evidence type="ECO:0000313" key="1">
    <source>
        <dbReference type="EMBL" id="SHK29512.1"/>
    </source>
</evidence>
<dbReference type="AlphaFoldDB" id="A0A1M6RAN9"/>
<name>A0A1M6RAN9_9FIRM</name>
<gene>
    <name evidence="1" type="ORF">SAMN02745138_01499</name>
</gene>
<organism evidence="1 2">
    <name type="scientific">Anaerotignum lactatifermentans DSM 14214</name>
    <dbReference type="NCBI Taxonomy" id="1121323"/>
    <lineage>
        <taxon>Bacteria</taxon>
        <taxon>Bacillati</taxon>
        <taxon>Bacillota</taxon>
        <taxon>Clostridia</taxon>
        <taxon>Lachnospirales</taxon>
        <taxon>Anaerotignaceae</taxon>
        <taxon>Anaerotignum</taxon>
    </lineage>
</organism>
<dbReference type="Proteomes" id="UP000183975">
    <property type="component" value="Unassembled WGS sequence"/>
</dbReference>
<dbReference type="SUPFAM" id="SSF47413">
    <property type="entry name" value="lambda repressor-like DNA-binding domains"/>
    <property type="match status" value="1"/>
</dbReference>
<dbReference type="CDD" id="cd00093">
    <property type="entry name" value="HTH_XRE"/>
    <property type="match status" value="1"/>
</dbReference>
<protein>
    <recommendedName>
        <fullName evidence="3">Helix-turn-helix</fullName>
    </recommendedName>
</protein>
<dbReference type="EMBL" id="FRAH01000022">
    <property type="protein sequence ID" value="SHK29512.1"/>
    <property type="molecule type" value="Genomic_DNA"/>
</dbReference>
<keyword evidence="2" id="KW-1185">Reference proteome</keyword>
<dbReference type="InterPro" id="IPR010982">
    <property type="entry name" value="Lambda_DNA-bd_dom_sf"/>
</dbReference>
<evidence type="ECO:0008006" key="3">
    <source>
        <dbReference type="Google" id="ProtNLM"/>
    </source>
</evidence>
<proteinExistence type="predicted"/>
<evidence type="ECO:0000313" key="2">
    <source>
        <dbReference type="Proteomes" id="UP000183975"/>
    </source>
</evidence>
<dbReference type="OrthoDB" id="2067012at2"/>
<accession>A0A1M6RAN9</accession>
<dbReference type="RefSeq" id="WP_072850606.1">
    <property type="nucleotide sequence ID" value="NZ_FRAH01000022.1"/>
</dbReference>
<dbReference type="InterPro" id="IPR001387">
    <property type="entry name" value="Cro/C1-type_HTH"/>
</dbReference>
<sequence length="68" mass="7819">MVDTQNNVVNQIDRDCLIDILTDELSVLRAKIGIKQEELIDILGISKQTYSAIEIKKEELHGICMFHY</sequence>